<dbReference type="AlphaFoldDB" id="A0A840C7V8"/>
<dbReference type="Gene3D" id="4.10.430.10">
    <property type="entry name" value="Histone-like protein H-NS, C-terminal domain"/>
    <property type="match status" value="1"/>
</dbReference>
<reference evidence="7" key="1">
    <citation type="submission" date="2020-08" db="EMBL/GenBank/DDBJ databases">
        <title>Genomic Encyclopedia of Type Strains, Phase IV (KMG-IV): sequencing the most valuable type-strain genomes for metagenomic binning, comparative biology and taxonomic classification.</title>
        <authorList>
            <person name="Goeker M."/>
        </authorList>
    </citation>
    <scope>NUCLEOTIDE SEQUENCE [LARGE SCALE GENOMIC DNA]</scope>
    <source>
        <strain evidence="7">DSM 105040</strain>
    </source>
</reference>
<keyword evidence="8" id="KW-1185">Reference proteome</keyword>
<dbReference type="PANTHER" id="PTHR38097:SF2">
    <property type="entry name" value="DNA-BINDING PROTEIN STPA"/>
    <property type="match status" value="1"/>
</dbReference>
<keyword evidence="4 7" id="KW-0238">DNA-binding</keyword>
<proteinExistence type="inferred from homology"/>
<dbReference type="GO" id="GO:0000976">
    <property type="term" value="F:transcription cis-regulatory region binding"/>
    <property type="evidence" value="ECO:0007669"/>
    <property type="project" value="TreeGrafter"/>
</dbReference>
<evidence type="ECO:0000256" key="4">
    <source>
        <dbReference type="ARBA" id="ARBA00023125"/>
    </source>
</evidence>
<comment type="caution">
    <text evidence="7">The sequence shown here is derived from an EMBL/GenBank/DDBJ whole genome shotgun (WGS) entry which is preliminary data.</text>
</comment>
<sequence length="107" mass="11855">MNTDLNTMSREDLLALRSRIDKALDRLAVEEKKKALEAVKQAAKTHGFTLDELMPLVDGAKPAKKTKLPAKYRNPENPSQTWSGKGRPPGWMKEALENGTPLSDLAI</sequence>
<dbReference type="GO" id="GO:0001217">
    <property type="term" value="F:DNA-binding transcription repressor activity"/>
    <property type="evidence" value="ECO:0007669"/>
    <property type="project" value="TreeGrafter"/>
</dbReference>
<evidence type="ECO:0000313" key="7">
    <source>
        <dbReference type="EMBL" id="MBB4021160.1"/>
    </source>
</evidence>
<dbReference type="GO" id="GO:0003680">
    <property type="term" value="F:minor groove of adenine-thymine-rich DNA binding"/>
    <property type="evidence" value="ECO:0007669"/>
    <property type="project" value="TreeGrafter"/>
</dbReference>
<dbReference type="Proteomes" id="UP000585681">
    <property type="component" value="Unassembled WGS sequence"/>
</dbReference>
<evidence type="ECO:0000313" key="8">
    <source>
        <dbReference type="Proteomes" id="UP000585681"/>
    </source>
</evidence>
<evidence type="ECO:0000256" key="5">
    <source>
        <dbReference type="SAM" id="MobiDB-lite"/>
    </source>
</evidence>
<comment type="similarity">
    <text evidence="2">Belongs to the histone-like protein H-NS family.</text>
</comment>
<dbReference type="PANTHER" id="PTHR38097">
    <property type="match status" value="1"/>
</dbReference>
<dbReference type="GO" id="GO:0005829">
    <property type="term" value="C:cytosol"/>
    <property type="evidence" value="ECO:0007669"/>
    <property type="project" value="TreeGrafter"/>
</dbReference>
<accession>A0A840C7V8</accession>
<protein>
    <submittedName>
        <fullName evidence="7">DNA-binding protein H-NS</fullName>
    </submittedName>
</protein>
<dbReference type="RefSeq" id="WP_054537878.1">
    <property type="nucleotide sequence ID" value="NZ_JACIEQ010000001.1"/>
</dbReference>
<evidence type="ECO:0000256" key="1">
    <source>
        <dbReference type="ARBA" id="ARBA00004453"/>
    </source>
</evidence>
<comment type="subcellular location">
    <subcellularLocation>
        <location evidence="1">Cytoplasm</location>
        <location evidence="1">Nucleoid</location>
    </subcellularLocation>
</comment>
<dbReference type="Pfam" id="PF00816">
    <property type="entry name" value="Histone_HNS"/>
    <property type="match status" value="1"/>
</dbReference>
<dbReference type="InterPro" id="IPR037150">
    <property type="entry name" value="H-NS_C_dom_sf"/>
</dbReference>
<evidence type="ECO:0000256" key="2">
    <source>
        <dbReference type="ARBA" id="ARBA00010610"/>
    </source>
</evidence>
<dbReference type="GO" id="GO:0009295">
    <property type="term" value="C:nucleoid"/>
    <property type="evidence" value="ECO:0007669"/>
    <property type="project" value="UniProtKB-SubCell"/>
</dbReference>
<dbReference type="SMART" id="SM00528">
    <property type="entry name" value="HNS"/>
    <property type="match status" value="1"/>
</dbReference>
<evidence type="ECO:0000256" key="3">
    <source>
        <dbReference type="ARBA" id="ARBA00022490"/>
    </source>
</evidence>
<gene>
    <name evidence="7" type="ORF">GGR17_000951</name>
</gene>
<evidence type="ECO:0000259" key="6">
    <source>
        <dbReference type="SMART" id="SM00528"/>
    </source>
</evidence>
<feature type="region of interest" description="Disordered" evidence="5">
    <location>
        <begin position="64"/>
        <end position="107"/>
    </location>
</feature>
<dbReference type="SUPFAM" id="SSF81273">
    <property type="entry name" value="H-NS histone-like proteins"/>
    <property type="match status" value="1"/>
</dbReference>
<dbReference type="GO" id="GO:0032993">
    <property type="term" value="C:protein-DNA complex"/>
    <property type="evidence" value="ECO:0007669"/>
    <property type="project" value="TreeGrafter"/>
</dbReference>
<keyword evidence="3" id="KW-0963">Cytoplasm</keyword>
<name>A0A840C7V8_9RHOB</name>
<dbReference type="GO" id="GO:0003681">
    <property type="term" value="F:bent DNA binding"/>
    <property type="evidence" value="ECO:0007669"/>
    <property type="project" value="TreeGrafter"/>
</dbReference>
<feature type="domain" description="DNA-binding protein H-NS-like C-terminal" evidence="6">
    <location>
        <begin position="62"/>
        <end position="107"/>
    </location>
</feature>
<organism evidence="7 8">
    <name type="scientific">Actibacterium naphthalenivorans</name>
    <dbReference type="NCBI Taxonomy" id="1614693"/>
    <lineage>
        <taxon>Bacteria</taxon>
        <taxon>Pseudomonadati</taxon>
        <taxon>Pseudomonadota</taxon>
        <taxon>Alphaproteobacteria</taxon>
        <taxon>Rhodobacterales</taxon>
        <taxon>Roseobacteraceae</taxon>
        <taxon>Actibacterium</taxon>
    </lineage>
</organism>
<dbReference type="InterPro" id="IPR027444">
    <property type="entry name" value="H-NS_C_dom"/>
</dbReference>
<dbReference type="EMBL" id="JACIEQ010000001">
    <property type="protein sequence ID" value="MBB4021160.1"/>
    <property type="molecule type" value="Genomic_DNA"/>
</dbReference>